<dbReference type="EMBL" id="JBGMEL010000006">
    <property type="protein sequence ID" value="MFA0790416.1"/>
    <property type="molecule type" value="Genomic_DNA"/>
</dbReference>
<evidence type="ECO:0008006" key="3">
    <source>
        <dbReference type="Google" id="ProtNLM"/>
    </source>
</evidence>
<dbReference type="RefSeq" id="WP_371843183.1">
    <property type="nucleotide sequence ID" value="NZ_JBGMEL010000006.1"/>
</dbReference>
<sequence>MKKAIPFRKLGAQEALFVELTEKSKGAVQLVVFFRVCKSLDIEELMKGMEYLHNLHPMLRSRVEKNHHAYWFCDVGFQDIPFEIKRDALPLNYQEEFNHLGGKILELDKYSYRFTVYAHKHKNVKWIAFMVSHAAIDGRSALLLIRDLDRYLRGDSGYESSASTMQKSVVEYVSSIKHLKKPQLTISNDNYAFPKWPVEQAANASLRRGYSIYRRLPKKSCDHLHLLSKRENVQITSIYNAIAIIAARSLPGFHSRVELMLPINAQYLCKRQIDPNVIGECTTTLTLSLSPDDTSLNLLSLAHLIQRKVYLQLRNGRFFEPPLKPDYNLVEIENMAKDFCNAKKYFPSGICVSNVGEIMEYTGPLTFFDFGVVMTVQTHGAHPIMLVTCTINGEGVFVFGYCEPLVSKESALKYVKKYMETLRDLSESSDLHISY</sequence>
<evidence type="ECO:0000313" key="1">
    <source>
        <dbReference type="EMBL" id="MFA0790416.1"/>
    </source>
</evidence>
<gene>
    <name evidence="1" type="ORF">ACCI51_07640</name>
</gene>
<dbReference type="Proteomes" id="UP001569414">
    <property type="component" value="Unassembled WGS sequence"/>
</dbReference>
<dbReference type="InterPro" id="IPR023213">
    <property type="entry name" value="CAT-like_dom_sf"/>
</dbReference>
<keyword evidence="2" id="KW-1185">Reference proteome</keyword>
<accession>A0ABV4NLW5</accession>
<organism evidence="1 2">
    <name type="scientific">Microbulbifer echini</name>
    <dbReference type="NCBI Taxonomy" id="1529067"/>
    <lineage>
        <taxon>Bacteria</taxon>
        <taxon>Pseudomonadati</taxon>
        <taxon>Pseudomonadota</taxon>
        <taxon>Gammaproteobacteria</taxon>
        <taxon>Cellvibrionales</taxon>
        <taxon>Microbulbiferaceae</taxon>
        <taxon>Microbulbifer</taxon>
    </lineage>
</organism>
<reference evidence="1 2" key="1">
    <citation type="submission" date="2024-08" db="EMBL/GenBank/DDBJ databases">
        <authorList>
            <person name="Ishaq N."/>
        </authorList>
    </citation>
    <scope>NUCLEOTIDE SEQUENCE [LARGE SCALE GENOMIC DNA]</scope>
    <source>
        <strain evidence="1 2">JCM 30400</strain>
    </source>
</reference>
<evidence type="ECO:0000313" key="2">
    <source>
        <dbReference type="Proteomes" id="UP001569414"/>
    </source>
</evidence>
<dbReference type="SUPFAM" id="SSF52777">
    <property type="entry name" value="CoA-dependent acyltransferases"/>
    <property type="match status" value="2"/>
</dbReference>
<name>A0ABV4NLW5_9GAMM</name>
<dbReference type="Gene3D" id="3.30.559.10">
    <property type="entry name" value="Chloramphenicol acetyltransferase-like domain"/>
    <property type="match status" value="1"/>
</dbReference>
<comment type="caution">
    <text evidence="1">The sequence shown here is derived from an EMBL/GenBank/DDBJ whole genome shotgun (WGS) entry which is preliminary data.</text>
</comment>
<proteinExistence type="predicted"/>
<protein>
    <recommendedName>
        <fullName evidence="3">Condensation domain-containing protein</fullName>
    </recommendedName>
</protein>